<organism evidence="10 11">
    <name type="scientific">Podarcis lilfordi</name>
    <name type="common">Lilford's wall lizard</name>
    <dbReference type="NCBI Taxonomy" id="74358"/>
    <lineage>
        <taxon>Eukaryota</taxon>
        <taxon>Metazoa</taxon>
        <taxon>Chordata</taxon>
        <taxon>Craniata</taxon>
        <taxon>Vertebrata</taxon>
        <taxon>Euteleostomi</taxon>
        <taxon>Lepidosauria</taxon>
        <taxon>Squamata</taxon>
        <taxon>Bifurcata</taxon>
        <taxon>Unidentata</taxon>
        <taxon>Episquamata</taxon>
        <taxon>Laterata</taxon>
        <taxon>Lacertibaenia</taxon>
        <taxon>Lacertidae</taxon>
        <taxon>Podarcis</taxon>
    </lineage>
</organism>
<dbReference type="GO" id="GO:0005576">
    <property type="term" value="C:extracellular region"/>
    <property type="evidence" value="ECO:0007669"/>
    <property type="project" value="UniProtKB-SubCell"/>
</dbReference>
<feature type="chain" id="PRO_5041487816" evidence="8">
    <location>
        <begin position="29"/>
        <end position="144"/>
    </location>
</feature>
<proteinExistence type="inferred from homology"/>
<keyword evidence="5 8" id="KW-0255">Endonuclease</keyword>
<sequence length="144" mass="16329">MITTKGSCWLLLRLAILLVVLLVQSSEGASYRDFANRHIDYPKTAANNHNAYCNLMMARRGLNRPVCKPTNTFINGSPRSVQAICGSGGTRFRGNLYTSRRRFRVVVCRSTGRFPNCNYRGRAQSKRVRVGCRNRLPVHLDRLV</sequence>
<evidence type="ECO:0000256" key="7">
    <source>
        <dbReference type="ARBA" id="ARBA00023157"/>
    </source>
</evidence>
<evidence type="ECO:0000259" key="9">
    <source>
        <dbReference type="SMART" id="SM00092"/>
    </source>
</evidence>
<dbReference type="CDD" id="cd06265">
    <property type="entry name" value="RNase_A_canonical"/>
    <property type="match status" value="1"/>
</dbReference>
<dbReference type="GO" id="GO:0004519">
    <property type="term" value="F:endonuclease activity"/>
    <property type="evidence" value="ECO:0007669"/>
    <property type="project" value="UniProtKB-KW"/>
</dbReference>
<evidence type="ECO:0000256" key="6">
    <source>
        <dbReference type="ARBA" id="ARBA00022801"/>
    </source>
</evidence>
<dbReference type="Proteomes" id="UP001178461">
    <property type="component" value="Chromosome 13"/>
</dbReference>
<protein>
    <submittedName>
        <fullName evidence="10">Ribonuclease pancreatic-like</fullName>
    </submittedName>
</protein>
<dbReference type="PANTHER" id="PTHR11437:SF10">
    <property type="entry name" value="ANGIOGENIN-RELATED"/>
    <property type="match status" value="1"/>
</dbReference>
<feature type="domain" description="Ribonuclease A-domain" evidence="9">
    <location>
        <begin position="27"/>
        <end position="144"/>
    </location>
</feature>
<feature type="signal peptide" evidence="8">
    <location>
        <begin position="1"/>
        <end position="28"/>
    </location>
</feature>
<dbReference type="GO" id="GO:0003676">
    <property type="term" value="F:nucleic acid binding"/>
    <property type="evidence" value="ECO:0007669"/>
    <property type="project" value="InterPro"/>
</dbReference>
<dbReference type="PROSITE" id="PS00127">
    <property type="entry name" value="RNASE_PANCREATIC"/>
    <property type="match status" value="1"/>
</dbReference>
<evidence type="ECO:0000256" key="5">
    <source>
        <dbReference type="ARBA" id="ARBA00022759"/>
    </source>
</evidence>
<keyword evidence="6 8" id="KW-0378">Hydrolase</keyword>
<name>A0AA35PJC1_9SAUR</name>
<dbReference type="PANTHER" id="PTHR11437">
    <property type="entry name" value="RIBONUCLEASE"/>
    <property type="match status" value="1"/>
</dbReference>
<dbReference type="GO" id="GO:0050830">
    <property type="term" value="P:defense response to Gram-positive bacterium"/>
    <property type="evidence" value="ECO:0007669"/>
    <property type="project" value="TreeGrafter"/>
</dbReference>
<dbReference type="SMART" id="SM00092">
    <property type="entry name" value="RNAse_Pc"/>
    <property type="match status" value="1"/>
</dbReference>
<dbReference type="EMBL" id="OX395138">
    <property type="protein sequence ID" value="CAI5791096.1"/>
    <property type="molecule type" value="Genomic_DNA"/>
</dbReference>
<dbReference type="PRINTS" id="PR00794">
    <property type="entry name" value="RIBONUCLEASE"/>
</dbReference>
<reference evidence="10" key="1">
    <citation type="submission" date="2022-12" db="EMBL/GenBank/DDBJ databases">
        <authorList>
            <person name="Alioto T."/>
            <person name="Alioto T."/>
            <person name="Gomez Garrido J."/>
        </authorList>
    </citation>
    <scope>NUCLEOTIDE SEQUENCE</scope>
</reference>
<keyword evidence="11" id="KW-1185">Reference proteome</keyword>
<evidence type="ECO:0000313" key="11">
    <source>
        <dbReference type="Proteomes" id="UP001178461"/>
    </source>
</evidence>
<keyword evidence="4 8" id="KW-0540">Nuclease</keyword>
<keyword evidence="7" id="KW-1015">Disulfide bond</keyword>
<accession>A0AA35PJC1</accession>
<dbReference type="InterPro" id="IPR023411">
    <property type="entry name" value="RNaseA_AS"/>
</dbReference>
<keyword evidence="8" id="KW-0732">Signal</keyword>
<evidence type="ECO:0000256" key="4">
    <source>
        <dbReference type="ARBA" id="ARBA00022722"/>
    </source>
</evidence>
<dbReference type="Pfam" id="PF00074">
    <property type="entry name" value="RnaseA"/>
    <property type="match status" value="1"/>
</dbReference>
<gene>
    <name evidence="10" type="ORF">PODLI_1B024526</name>
</gene>
<dbReference type="AlphaFoldDB" id="A0AA35PJC1"/>
<evidence type="ECO:0000256" key="8">
    <source>
        <dbReference type="RuleBase" id="RU000651"/>
    </source>
</evidence>
<evidence type="ECO:0000313" key="10">
    <source>
        <dbReference type="EMBL" id="CAI5791096.1"/>
    </source>
</evidence>
<dbReference type="InterPro" id="IPR036816">
    <property type="entry name" value="RNaseA-like_dom_sf"/>
</dbReference>
<dbReference type="InterPro" id="IPR023412">
    <property type="entry name" value="RNaseA_domain"/>
</dbReference>
<comment type="similarity">
    <text evidence="2 8">Belongs to the pancreatic ribonuclease family.</text>
</comment>
<evidence type="ECO:0000256" key="2">
    <source>
        <dbReference type="ARBA" id="ARBA00005600"/>
    </source>
</evidence>
<dbReference type="Gene3D" id="3.10.130.10">
    <property type="entry name" value="Ribonuclease A-like domain"/>
    <property type="match status" value="1"/>
</dbReference>
<keyword evidence="3" id="KW-0964">Secreted</keyword>
<dbReference type="GO" id="GO:0004540">
    <property type="term" value="F:RNA nuclease activity"/>
    <property type="evidence" value="ECO:0007669"/>
    <property type="project" value="TreeGrafter"/>
</dbReference>
<dbReference type="SUPFAM" id="SSF54076">
    <property type="entry name" value="RNase A-like"/>
    <property type="match status" value="1"/>
</dbReference>
<evidence type="ECO:0000256" key="1">
    <source>
        <dbReference type="ARBA" id="ARBA00004613"/>
    </source>
</evidence>
<dbReference type="InterPro" id="IPR001427">
    <property type="entry name" value="RNaseA"/>
</dbReference>
<comment type="subcellular location">
    <subcellularLocation>
        <location evidence="1">Secreted</location>
    </subcellularLocation>
</comment>
<evidence type="ECO:0000256" key="3">
    <source>
        <dbReference type="ARBA" id="ARBA00022525"/>
    </source>
</evidence>
<dbReference type="GO" id="GO:0016787">
    <property type="term" value="F:hydrolase activity"/>
    <property type="evidence" value="ECO:0007669"/>
    <property type="project" value="UniProtKB-KW"/>
</dbReference>